<dbReference type="InterPro" id="IPR006311">
    <property type="entry name" value="TAT_signal"/>
</dbReference>
<keyword evidence="4" id="KW-1185">Reference proteome</keyword>
<feature type="region of interest" description="Disordered" evidence="1">
    <location>
        <begin position="557"/>
        <end position="590"/>
    </location>
</feature>
<dbReference type="Proteomes" id="UP000011688">
    <property type="component" value="Unassembled WGS sequence"/>
</dbReference>
<dbReference type="PANTHER" id="PTHR42678">
    <property type="entry name" value="AMIDASE"/>
    <property type="match status" value="1"/>
</dbReference>
<accession>L9WZC1</accession>
<dbReference type="RefSeq" id="WP_005558685.1">
    <property type="nucleotide sequence ID" value="NZ_AOIB01000034.1"/>
</dbReference>
<dbReference type="STRING" id="1227497.C491_17899"/>
<dbReference type="PANTHER" id="PTHR42678:SF5">
    <property type="entry name" value="GLUTAMYL-TRNA(GLN) AMIDOTRANSFERASE SUBUNIT A"/>
    <property type="match status" value="1"/>
</dbReference>
<evidence type="ECO:0000256" key="1">
    <source>
        <dbReference type="SAM" id="MobiDB-lite"/>
    </source>
</evidence>
<feature type="domain" description="Amidase" evidence="2">
    <location>
        <begin position="365"/>
        <end position="545"/>
    </location>
</feature>
<feature type="region of interest" description="Disordered" evidence="1">
    <location>
        <begin position="1"/>
        <end position="24"/>
    </location>
</feature>
<evidence type="ECO:0000313" key="3">
    <source>
        <dbReference type="EMBL" id="ELY54825.1"/>
    </source>
</evidence>
<dbReference type="Pfam" id="PF01425">
    <property type="entry name" value="Amidase"/>
    <property type="match status" value="2"/>
</dbReference>
<sequence>MSKASKRKEKNGTQETKNGTESLFGSVDRRTVMKGIGAAGLVGVGASSASASTSDEGFDPVEATVADVHDAIESGEATAREIVEDYLERIEVYDEAINSIIRVNENALDRAAELDEQYAASGPVGPLHGVPLILKDNNDTGDMPTTNGSLSMEHSQPEDDAFIVRQLREAGCVVVAKANLDEFARGITADSSLGGQTRNPYALGRNPSGSSAGTGAALAANLAVLGTGTDTCGSTRNPSAFGSLAGLRPTIGLISRDGIIPLSLERDTAGPMARTVTDMAVMLDAMVGYDPADPPTSRGANEIPANTDRIAGDSYTDYLDEDALDGLCIGVLRDFFGPDIDEEDQDCSCNDEDEDPVAQAEAEAEQVTAVVESALEEMERQGAEIVEIESIPNYDDLQEAASEPSVFKADLDAYLEGVDNEYETLAEIVESDLYSCGKADSLRTSDEEDDPDVRETDEYTRSVAGKIELRDAVEGLMLERGVDVLAYPTLSHPPAEIGESQPGSNCSLSANSQLPAIAVPAGYTEDERLPIGVEMLGFEFDEPTLIGAAYAYEQAADPRETPDGFGPLPAEAPEVPNPDYEVGIAAEDDC</sequence>
<feature type="domain" description="Amidase" evidence="2">
    <location>
        <begin position="81"/>
        <end position="344"/>
    </location>
</feature>
<dbReference type="InterPro" id="IPR036928">
    <property type="entry name" value="AS_sf"/>
</dbReference>
<name>L9WZC1_9EURY</name>
<feature type="compositionally biased region" description="Polar residues" evidence="1">
    <location>
        <begin position="13"/>
        <end position="23"/>
    </location>
</feature>
<dbReference type="AlphaFoldDB" id="L9WZC1"/>
<dbReference type="PATRIC" id="fig|1227497.3.peg.3645"/>
<comment type="caution">
    <text evidence="3">The sequence shown here is derived from an EMBL/GenBank/DDBJ whole genome shotgun (WGS) entry which is preliminary data.</text>
</comment>
<dbReference type="Gene3D" id="3.90.1300.10">
    <property type="entry name" value="Amidase signature (AS) domain"/>
    <property type="match status" value="1"/>
</dbReference>
<evidence type="ECO:0000313" key="4">
    <source>
        <dbReference type="Proteomes" id="UP000011688"/>
    </source>
</evidence>
<evidence type="ECO:0000259" key="2">
    <source>
        <dbReference type="Pfam" id="PF01425"/>
    </source>
</evidence>
<gene>
    <name evidence="3" type="ORF">C491_17899</name>
</gene>
<dbReference type="PROSITE" id="PS51318">
    <property type="entry name" value="TAT"/>
    <property type="match status" value="1"/>
</dbReference>
<dbReference type="SUPFAM" id="SSF75304">
    <property type="entry name" value="Amidase signature (AS) enzymes"/>
    <property type="match status" value="1"/>
</dbReference>
<feature type="region of interest" description="Disordered" evidence="1">
    <location>
        <begin position="440"/>
        <end position="459"/>
    </location>
</feature>
<proteinExistence type="predicted"/>
<dbReference type="EMBL" id="AOIB01000034">
    <property type="protein sequence ID" value="ELY54825.1"/>
    <property type="molecule type" value="Genomic_DNA"/>
</dbReference>
<organism evidence="3 4">
    <name type="scientific">Natronococcus amylolyticus DSM 10524</name>
    <dbReference type="NCBI Taxonomy" id="1227497"/>
    <lineage>
        <taxon>Archaea</taxon>
        <taxon>Methanobacteriati</taxon>
        <taxon>Methanobacteriota</taxon>
        <taxon>Stenosarchaea group</taxon>
        <taxon>Halobacteria</taxon>
        <taxon>Halobacteriales</taxon>
        <taxon>Natrialbaceae</taxon>
        <taxon>Natronococcus</taxon>
    </lineage>
</organism>
<dbReference type="eggNOG" id="arCOG01717">
    <property type="taxonomic scope" value="Archaea"/>
</dbReference>
<protein>
    <submittedName>
        <fullName evidence="3">Amidase</fullName>
    </submittedName>
</protein>
<reference evidence="3 4" key="1">
    <citation type="journal article" date="2014" name="PLoS Genet.">
        <title>Phylogenetically driven sequencing of extremely halophilic archaea reveals strategies for static and dynamic osmo-response.</title>
        <authorList>
            <person name="Becker E.A."/>
            <person name="Seitzer P.M."/>
            <person name="Tritt A."/>
            <person name="Larsen D."/>
            <person name="Krusor M."/>
            <person name="Yao A.I."/>
            <person name="Wu D."/>
            <person name="Madern D."/>
            <person name="Eisen J.A."/>
            <person name="Darling A.E."/>
            <person name="Facciotti M.T."/>
        </authorList>
    </citation>
    <scope>NUCLEOTIDE SEQUENCE [LARGE SCALE GENOMIC DNA]</scope>
    <source>
        <strain evidence="3 4">DSM 10524</strain>
    </source>
</reference>
<dbReference type="InterPro" id="IPR023631">
    <property type="entry name" value="Amidase_dom"/>
</dbReference>